<evidence type="ECO:0000313" key="1">
    <source>
        <dbReference type="EMBL" id="CAJ0591548.1"/>
    </source>
</evidence>
<dbReference type="EMBL" id="CATQJL010000001">
    <property type="protein sequence ID" value="CAJ0591548.1"/>
    <property type="molecule type" value="Genomic_DNA"/>
</dbReference>
<sequence>MTELVEEGVNKDGISLSFIVYLYAHYVHINRQKPNVDKRFTQILLQEQYFKRFVSNLGVKAVKYKQQGRQNAGNAIYHCGDGDQIVELDCGSHVETKLLWEACVGFLREVTWFGLLAMRVDAA</sequence>
<dbReference type="AlphaFoldDB" id="A0AA36GHG9"/>
<organism evidence="1 2">
    <name type="scientific">Cylicocyclus nassatus</name>
    <name type="common">Nematode worm</name>
    <dbReference type="NCBI Taxonomy" id="53992"/>
    <lineage>
        <taxon>Eukaryota</taxon>
        <taxon>Metazoa</taxon>
        <taxon>Ecdysozoa</taxon>
        <taxon>Nematoda</taxon>
        <taxon>Chromadorea</taxon>
        <taxon>Rhabditida</taxon>
        <taxon>Rhabditina</taxon>
        <taxon>Rhabditomorpha</taxon>
        <taxon>Strongyloidea</taxon>
        <taxon>Strongylidae</taxon>
        <taxon>Cylicocyclus</taxon>
    </lineage>
</organism>
<name>A0AA36GHG9_CYLNA</name>
<dbReference type="Proteomes" id="UP001176961">
    <property type="component" value="Unassembled WGS sequence"/>
</dbReference>
<accession>A0AA36GHG9</accession>
<evidence type="ECO:0000313" key="2">
    <source>
        <dbReference type="Proteomes" id="UP001176961"/>
    </source>
</evidence>
<gene>
    <name evidence="1" type="ORF">CYNAS_LOCUS3531</name>
</gene>
<keyword evidence="2" id="KW-1185">Reference proteome</keyword>
<comment type="caution">
    <text evidence="1">The sequence shown here is derived from an EMBL/GenBank/DDBJ whole genome shotgun (WGS) entry which is preliminary data.</text>
</comment>
<reference evidence="1" key="1">
    <citation type="submission" date="2023-07" db="EMBL/GenBank/DDBJ databases">
        <authorList>
            <consortium name="CYATHOMIX"/>
        </authorList>
    </citation>
    <scope>NUCLEOTIDE SEQUENCE</scope>
    <source>
        <strain evidence="1">N/A</strain>
    </source>
</reference>
<protein>
    <submittedName>
        <fullName evidence="1">Uncharacterized protein</fullName>
    </submittedName>
</protein>
<proteinExistence type="predicted"/>